<dbReference type="RefSeq" id="XP_013326184.1">
    <property type="nucleotide sequence ID" value="XM_013470730.1"/>
</dbReference>
<organism evidence="5 6">
    <name type="scientific">Rasamsonia emersonii (strain ATCC 16479 / CBS 393.64 / IMI 116815)</name>
    <dbReference type="NCBI Taxonomy" id="1408163"/>
    <lineage>
        <taxon>Eukaryota</taxon>
        <taxon>Fungi</taxon>
        <taxon>Dikarya</taxon>
        <taxon>Ascomycota</taxon>
        <taxon>Pezizomycotina</taxon>
        <taxon>Eurotiomycetes</taxon>
        <taxon>Eurotiomycetidae</taxon>
        <taxon>Eurotiales</taxon>
        <taxon>Trichocomaceae</taxon>
        <taxon>Rasamsonia</taxon>
    </lineage>
</organism>
<dbReference type="GO" id="GO:0008171">
    <property type="term" value="F:O-methyltransferase activity"/>
    <property type="evidence" value="ECO:0007669"/>
    <property type="project" value="InterPro"/>
</dbReference>
<comment type="similarity">
    <text evidence="4">Belongs to the class I-like SAM-binding methyltransferase superfamily. Cation-dependent O-methyltransferase family.</text>
</comment>
<keyword evidence="3" id="KW-0949">S-adenosyl-L-methionine</keyword>
<evidence type="ECO:0000313" key="5">
    <source>
        <dbReference type="EMBL" id="KKA19572.1"/>
    </source>
</evidence>
<dbReference type="EMBL" id="LASV01000336">
    <property type="protein sequence ID" value="KKA19572.1"/>
    <property type="molecule type" value="Genomic_DNA"/>
</dbReference>
<evidence type="ECO:0000256" key="1">
    <source>
        <dbReference type="ARBA" id="ARBA00022603"/>
    </source>
</evidence>
<keyword evidence="6" id="KW-1185">Reference proteome</keyword>
<protein>
    <submittedName>
        <fullName evidence="5">O-methyltransferase</fullName>
    </submittedName>
</protein>
<evidence type="ECO:0000256" key="4">
    <source>
        <dbReference type="ARBA" id="ARBA00023453"/>
    </source>
</evidence>
<keyword evidence="1 5" id="KW-0489">Methyltransferase</keyword>
<dbReference type="PANTHER" id="PTHR43167">
    <property type="entry name" value="PUTATIVE (AFU_ORTHOLOGUE AFUA_6G01830)-RELATED"/>
    <property type="match status" value="1"/>
</dbReference>
<dbReference type="InterPro" id="IPR029063">
    <property type="entry name" value="SAM-dependent_MTases_sf"/>
</dbReference>
<comment type="caution">
    <text evidence="5">The sequence shown here is derived from an EMBL/GenBank/DDBJ whole genome shotgun (WGS) entry which is preliminary data.</text>
</comment>
<dbReference type="GO" id="GO:0032259">
    <property type="term" value="P:methylation"/>
    <property type="evidence" value="ECO:0007669"/>
    <property type="project" value="UniProtKB-KW"/>
</dbReference>
<proteinExistence type="inferred from homology"/>
<gene>
    <name evidence="5" type="ORF">T310_6429</name>
</gene>
<name>A0A0F4YMQ8_RASE3</name>
<dbReference type="GeneID" id="25318731"/>
<dbReference type="OrthoDB" id="4863010at2759"/>
<evidence type="ECO:0000313" key="6">
    <source>
        <dbReference type="Proteomes" id="UP000053958"/>
    </source>
</evidence>
<evidence type="ECO:0000256" key="3">
    <source>
        <dbReference type="ARBA" id="ARBA00022691"/>
    </source>
</evidence>
<dbReference type="STRING" id="1408163.A0A0F4YMQ8"/>
<dbReference type="Pfam" id="PF01596">
    <property type="entry name" value="Methyltransf_3"/>
    <property type="match status" value="1"/>
</dbReference>
<dbReference type="AlphaFoldDB" id="A0A0F4YMQ8"/>
<accession>A0A0F4YMQ8</accession>
<dbReference type="Proteomes" id="UP000053958">
    <property type="component" value="Unassembled WGS sequence"/>
</dbReference>
<dbReference type="Gene3D" id="3.40.50.150">
    <property type="entry name" value="Vaccinia Virus protein VP39"/>
    <property type="match status" value="1"/>
</dbReference>
<evidence type="ECO:0000256" key="2">
    <source>
        <dbReference type="ARBA" id="ARBA00022679"/>
    </source>
</evidence>
<dbReference type="InterPro" id="IPR002935">
    <property type="entry name" value="SAM_O-MeTrfase"/>
</dbReference>
<dbReference type="SUPFAM" id="SSF53335">
    <property type="entry name" value="S-adenosyl-L-methionine-dependent methyltransferases"/>
    <property type="match status" value="1"/>
</dbReference>
<reference evidence="5 6" key="1">
    <citation type="submission" date="2015-04" db="EMBL/GenBank/DDBJ databases">
        <authorList>
            <person name="Heijne W.H."/>
            <person name="Fedorova N.D."/>
            <person name="Nierman W.C."/>
            <person name="Vollebregt A.W."/>
            <person name="Zhao Z."/>
            <person name="Wu L."/>
            <person name="Kumar M."/>
            <person name="Stam H."/>
            <person name="van den Berg M.A."/>
            <person name="Pel H.J."/>
        </authorList>
    </citation>
    <scope>NUCLEOTIDE SEQUENCE [LARGE SCALE GENOMIC DNA]</scope>
    <source>
        <strain evidence="5 6">CBS 393.64</strain>
    </source>
</reference>
<sequence length="211" mass="23230">MASSQTPLPPSNPLQGVPAHILSLLARLHKESKAQEAALSNEDFKDRSFDDVMRDKFIALDEDKAQFLFQLCRAINAKTVVEAGTSYGVSTIYLALAVSANVAATGGEGRVTATEYEPTKARKAREYWQECGEVLALTDRDAVWTPMALPTLKLVQPHMRYGAVVIADNTVGAAEGYKDLLNYMRDPDSGFTNLTLPYSRGLEMSVYLPRR</sequence>
<dbReference type="PANTHER" id="PTHR43167:SF1">
    <property type="entry name" value="PUTATIVE (AFU_ORTHOLOGUE AFUA_6G01830)-RELATED"/>
    <property type="match status" value="1"/>
</dbReference>
<keyword evidence="2 5" id="KW-0808">Transferase</keyword>